<proteinExistence type="predicted"/>
<evidence type="ECO:0008006" key="4">
    <source>
        <dbReference type="Google" id="ProtNLM"/>
    </source>
</evidence>
<evidence type="ECO:0000256" key="1">
    <source>
        <dbReference type="SAM" id="SignalP"/>
    </source>
</evidence>
<name>A0ABP0X7P6_9BRYO</name>
<feature type="chain" id="PRO_5046413165" description="Secreted protein" evidence="1">
    <location>
        <begin position="20"/>
        <end position="78"/>
    </location>
</feature>
<protein>
    <recommendedName>
        <fullName evidence="4">Secreted protein</fullName>
    </recommendedName>
</protein>
<gene>
    <name evidence="2" type="ORF">CSSPJE1EN1_LOCUS20082</name>
</gene>
<dbReference type="Proteomes" id="UP001497444">
    <property type="component" value="Chromosome 6"/>
</dbReference>
<dbReference type="EMBL" id="OZ020101">
    <property type="protein sequence ID" value="CAK9274604.1"/>
    <property type="molecule type" value="Genomic_DNA"/>
</dbReference>
<feature type="signal peptide" evidence="1">
    <location>
        <begin position="1"/>
        <end position="19"/>
    </location>
</feature>
<accession>A0ABP0X7P6</accession>
<evidence type="ECO:0000313" key="2">
    <source>
        <dbReference type="EMBL" id="CAK9274604.1"/>
    </source>
</evidence>
<reference evidence="2" key="1">
    <citation type="submission" date="2024-02" db="EMBL/GenBank/DDBJ databases">
        <authorList>
            <consortium name="ELIXIR-Norway"/>
            <consortium name="Elixir Norway"/>
        </authorList>
    </citation>
    <scope>NUCLEOTIDE SEQUENCE</scope>
</reference>
<sequence length="78" mass="8272">MGSLLLALGCRSVVVVVAAATVTRSTPPSYVSSSSSSSRKHMHCVSTFVSKRSIIKLGLVPDLAAIRAPTRCRNWVPC</sequence>
<keyword evidence="1" id="KW-0732">Signal</keyword>
<organism evidence="2 3">
    <name type="scientific">Sphagnum jensenii</name>
    <dbReference type="NCBI Taxonomy" id="128206"/>
    <lineage>
        <taxon>Eukaryota</taxon>
        <taxon>Viridiplantae</taxon>
        <taxon>Streptophyta</taxon>
        <taxon>Embryophyta</taxon>
        <taxon>Bryophyta</taxon>
        <taxon>Sphagnophytina</taxon>
        <taxon>Sphagnopsida</taxon>
        <taxon>Sphagnales</taxon>
        <taxon>Sphagnaceae</taxon>
        <taxon>Sphagnum</taxon>
    </lineage>
</organism>
<keyword evidence="3" id="KW-1185">Reference proteome</keyword>
<evidence type="ECO:0000313" key="3">
    <source>
        <dbReference type="Proteomes" id="UP001497444"/>
    </source>
</evidence>